<name>A0A944CKB6_9BACI</name>
<keyword evidence="3" id="KW-1185">Reference proteome</keyword>
<reference evidence="2 3" key="1">
    <citation type="journal article" date="2021" name="Microorganisms">
        <title>Bacterial Dimethylsulfoniopropionate Biosynthesis in the East China Sea.</title>
        <authorList>
            <person name="Liu J."/>
            <person name="Zhang Y."/>
            <person name="Liu J."/>
            <person name="Zhong H."/>
            <person name="Williams B.T."/>
            <person name="Zheng Y."/>
            <person name="Curson A.R.J."/>
            <person name="Sun C."/>
            <person name="Sun H."/>
            <person name="Song D."/>
            <person name="Wagner Mackenzie B."/>
            <person name="Bermejo Martinez A."/>
            <person name="Todd J.D."/>
            <person name="Zhang X.H."/>
        </authorList>
    </citation>
    <scope>NUCLEOTIDE SEQUENCE [LARGE SCALE GENOMIC DNA]</scope>
    <source>
        <strain evidence="2 3">ESS08</strain>
    </source>
</reference>
<organism evidence="2 3">
    <name type="scientific">Mesobacillus boroniphilus</name>
    <dbReference type="NCBI Taxonomy" id="308892"/>
    <lineage>
        <taxon>Bacteria</taxon>
        <taxon>Bacillati</taxon>
        <taxon>Bacillota</taxon>
        <taxon>Bacilli</taxon>
        <taxon>Bacillales</taxon>
        <taxon>Bacillaceae</taxon>
        <taxon>Mesobacillus</taxon>
    </lineage>
</organism>
<sequence>MLKNKRFLIVAVIFFFLSIALNFPFPHEYPIGQELSSALNFPIKTINGVNYIGITGLVLFGISLFFLVKSLEKFHLRMVLIAFLMVVFLPMEMVSAYQKTFATGINAVEYERKSSMCLFEMKDEITLYANCQLPFENHSNQAVQFNIEFYEKYLFEDDYPMLSLLNDGGPYEVILHGKERKVVTIETEIDLSKSGRGSLSGEAWGVNIKIKDGDRVRKL</sequence>
<dbReference type="EMBL" id="QTKX01000001">
    <property type="protein sequence ID" value="MBS8264005.1"/>
    <property type="molecule type" value="Genomic_DNA"/>
</dbReference>
<evidence type="ECO:0000313" key="2">
    <source>
        <dbReference type="EMBL" id="MBS8264005.1"/>
    </source>
</evidence>
<dbReference type="Proteomes" id="UP000761411">
    <property type="component" value="Unassembled WGS sequence"/>
</dbReference>
<keyword evidence="1" id="KW-0472">Membrane</keyword>
<feature type="transmembrane region" description="Helical" evidence="1">
    <location>
        <begin position="74"/>
        <end position="91"/>
    </location>
</feature>
<keyword evidence="1" id="KW-1133">Transmembrane helix</keyword>
<keyword evidence="1" id="KW-0812">Transmembrane</keyword>
<evidence type="ECO:0000256" key="1">
    <source>
        <dbReference type="SAM" id="Phobius"/>
    </source>
</evidence>
<proteinExistence type="predicted"/>
<evidence type="ECO:0000313" key="3">
    <source>
        <dbReference type="Proteomes" id="UP000761411"/>
    </source>
</evidence>
<gene>
    <name evidence="2" type="ORF">DYI25_06105</name>
</gene>
<comment type="caution">
    <text evidence="2">The sequence shown here is derived from an EMBL/GenBank/DDBJ whole genome shotgun (WGS) entry which is preliminary data.</text>
</comment>
<dbReference type="RefSeq" id="WP_213367526.1">
    <property type="nucleotide sequence ID" value="NZ_QTKX01000001.1"/>
</dbReference>
<dbReference type="AlphaFoldDB" id="A0A944CKB6"/>
<feature type="transmembrane region" description="Helical" evidence="1">
    <location>
        <begin position="46"/>
        <end position="67"/>
    </location>
</feature>
<accession>A0A944CKB6</accession>
<protein>
    <submittedName>
        <fullName evidence="2">Uncharacterized protein</fullName>
    </submittedName>
</protein>